<keyword evidence="1" id="KW-0472">Membrane</keyword>
<protein>
    <submittedName>
        <fullName evidence="2">Uncharacterized protein</fullName>
    </submittedName>
</protein>
<keyword evidence="1" id="KW-0812">Transmembrane</keyword>
<dbReference type="EMBL" id="KY630187">
    <property type="protein sequence ID" value="AQW88965.1"/>
    <property type="molecule type" value="Genomic_DNA"/>
</dbReference>
<evidence type="ECO:0000256" key="1">
    <source>
        <dbReference type="SAM" id="Phobius"/>
    </source>
</evidence>
<organism evidence="2 3">
    <name type="scientific">Serratia phage BF</name>
    <dbReference type="NCBI Taxonomy" id="1962671"/>
    <lineage>
        <taxon>Viruses</taxon>
        <taxon>Duplodnaviria</taxon>
        <taxon>Heunggongvirae</taxon>
        <taxon>Uroviricota</taxon>
        <taxon>Caudoviricetes</taxon>
        <taxon>Eneladusvirus</taxon>
        <taxon>Eneladusvirus BF</taxon>
    </lineage>
</organism>
<dbReference type="Proteomes" id="UP000221837">
    <property type="component" value="Genome"/>
</dbReference>
<name>A0A1S6UB33_9CAUD</name>
<evidence type="ECO:0000313" key="2">
    <source>
        <dbReference type="EMBL" id="AQW88965.1"/>
    </source>
</evidence>
<keyword evidence="3" id="KW-1185">Reference proteome</keyword>
<evidence type="ECO:0000313" key="3">
    <source>
        <dbReference type="Proteomes" id="UP000221837"/>
    </source>
</evidence>
<gene>
    <name evidence="2" type="ORF">BF_0440</name>
</gene>
<sequence length="113" mass="12635">MKHFLEVLFVAIAILAGLLGHVGLAIWAGMFGVIMWFIIPNPTYQPQVPVVPKINGIEVEFKYRSDEEGKTFTIVVPNNGDEEIVNVVKYINNLTGTETSAERLEILSTKYLI</sequence>
<feature type="transmembrane region" description="Helical" evidence="1">
    <location>
        <begin position="7"/>
        <end position="39"/>
    </location>
</feature>
<reference evidence="2" key="1">
    <citation type="submission" date="2017-02" db="EMBL/GenBank/DDBJ databases">
        <title>Genome sequence of Serratia marcescens phage BF.</title>
        <authorList>
            <person name="Casey E."/>
            <person name="Fitzgerald B."/>
            <person name="Mahony J."/>
            <person name="Lugli G."/>
            <person name="Ventura M."/>
            <person name="van Sinderen D."/>
        </authorList>
    </citation>
    <scope>NUCLEOTIDE SEQUENCE [LARGE SCALE GENOMIC DNA]</scope>
</reference>
<dbReference type="OrthoDB" id="38873at10239"/>
<keyword evidence="1" id="KW-1133">Transmembrane helix</keyword>
<proteinExistence type="predicted"/>
<accession>A0A1S6UB33</accession>